<keyword evidence="3" id="KW-1185">Reference proteome</keyword>
<evidence type="ECO:0000313" key="3">
    <source>
        <dbReference type="Proteomes" id="UP000777438"/>
    </source>
</evidence>
<proteinExistence type="predicted"/>
<evidence type="ECO:0000256" key="1">
    <source>
        <dbReference type="SAM" id="MobiDB-lite"/>
    </source>
</evidence>
<evidence type="ECO:0000313" key="2">
    <source>
        <dbReference type="EMBL" id="KAH6891183.1"/>
    </source>
</evidence>
<gene>
    <name evidence="2" type="ORF">B0T10DRAFT_595343</name>
</gene>
<dbReference type="EMBL" id="JAGPYM010000008">
    <property type="protein sequence ID" value="KAH6891183.1"/>
    <property type="molecule type" value="Genomic_DNA"/>
</dbReference>
<organism evidence="2 3">
    <name type="scientific">Thelonectria olida</name>
    <dbReference type="NCBI Taxonomy" id="1576542"/>
    <lineage>
        <taxon>Eukaryota</taxon>
        <taxon>Fungi</taxon>
        <taxon>Dikarya</taxon>
        <taxon>Ascomycota</taxon>
        <taxon>Pezizomycotina</taxon>
        <taxon>Sordariomycetes</taxon>
        <taxon>Hypocreomycetidae</taxon>
        <taxon>Hypocreales</taxon>
        <taxon>Nectriaceae</taxon>
        <taxon>Thelonectria</taxon>
    </lineage>
</organism>
<protein>
    <submittedName>
        <fullName evidence="2">Uncharacterized protein</fullName>
    </submittedName>
</protein>
<dbReference type="AlphaFoldDB" id="A0A9P8W6L0"/>
<name>A0A9P8W6L0_9HYPO</name>
<comment type="caution">
    <text evidence="2">The sequence shown here is derived from an EMBL/GenBank/DDBJ whole genome shotgun (WGS) entry which is preliminary data.</text>
</comment>
<sequence length="199" mass="22005">MVEPSHRGDLPRSTQRNGTEQQEKLSSCCVISRCANKRPLPLSPEEQHRRHREAFPKVSTAKDRSLFFLETFHLGVDVTPSPTRPGHRSVRPSGDFCAECQARSTNIGSDRGCVSSCFAFRQSSPTFPSVRGAPPCVDLGLGQGLSSWLGPGSWVVVCRDHDNSCASLHLWNFSGGEERQGGPMRPCRERPRRTRASNC</sequence>
<accession>A0A9P8W6L0</accession>
<feature type="region of interest" description="Disordered" evidence="1">
    <location>
        <begin position="177"/>
        <end position="199"/>
    </location>
</feature>
<reference evidence="2 3" key="1">
    <citation type="journal article" date="2021" name="Nat. Commun.">
        <title>Genetic determinants of endophytism in the Arabidopsis root mycobiome.</title>
        <authorList>
            <person name="Mesny F."/>
            <person name="Miyauchi S."/>
            <person name="Thiergart T."/>
            <person name="Pickel B."/>
            <person name="Atanasova L."/>
            <person name="Karlsson M."/>
            <person name="Huettel B."/>
            <person name="Barry K.W."/>
            <person name="Haridas S."/>
            <person name="Chen C."/>
            <person name="Bauer D."/>
            <person name="Andreopoulos W."/>
            <person name="Pangilinan J."/>
            <person name="LaButti K."/>
            <person name="Riley R."/>
            <person name="Lipzen A."/>
            <person name="Clum A."/>
            <person name="Drula E."/>
            <person name="Henrissat B."/>
            <person name="Kohler A."/>
            <person name="Grigoriev I.V."/>
            <person name="Martin F.M."/>
            <person name="Hacquard S."/>
        </authorList>
    </citation>
    <scope>NUCLEOTIDE SEQUENCE [LARGE SCALE GENOMIC DNA]</scope>
    <source>
        <strain evidence="2 3">MPI-CAGE-CH-0241</strain>
    </source>
</reference>
<feature type="region of interest" description="Disordered" evidence="1">
    <location>
        <begin position="1"/>
        <end position="24"/>
    </location>
</feature>
<feature type="compositionally biased region" description="Basic and acidic residues" evidence="1">
    <location>
        <begin position="1"/>
        <end position="10"/>
    </location>
</feature>
<dbReference type="Proteomes" id="UP000777438">
    <property type="component" value="Unassembled WGS sequence"/>
</dbReference>
<feature type="compositionally biased region" description="Basic residues" evidence="1">
    <location>
        <begin position="190"/>
        <end position="199"/>
    </location>
</feature>